<dbReference type="EMBL" id="CAEY01001102">
    <property type="status" value="NOT_ANNOTATED_CDS"/>
    <property type="molecule type" value="Genomic_DNA"/>
</dbReference>
<name>T1L4M7_TETUR</name>
<proteinExistence type="predicted"/>
<sequence>MKWIQTSCPWLYRGLVFIRGAIWEFIRVMITNCINDYIEAYRKDGVKGVAKAVGESIREIFGKLFGSARNAVVYAGRLFTRKEITEMFTEPTNLTECVNYAMNIIPFHLE</sequence>
<dbReference type="AlphaFoldDB" id="T1L4M7"/>
<protein>
    <submittedName>
        <fullName evidence="1">Uncharacterized protein</fullName>
    </submittedName>
</protein>
<evidence type="ECO:0000313" key="1">
    <source>
        <dbReference type="EnsemblMetazoa" id="tetur39g00610.1"/>
    </source>
</evidence>
<keyword evidence="2" id="KW-1185">Reference proteome</keyword>
<evidence type="ECO:0000313" key="2">
    <source>
        <dbReference type="Proteomes" id="UP000015104"/>
    </source>
</evidence>
<reference evidence="1" key="2">
    <citation type="submission" date="2015-06" db="UniProtKB">
        <authorList>
            <consortium name="EnsemblMetazoa"/>
        </authorList>
    </citation>
    <scope>IDENTIFICATION</scope>
</reference>
<reference evidence="2" key="1">
    <citation type="submission" date="2011-08" db="EMBL/GenBank/DDBJ databases">
        <authorList>
            <person name="Rombauts S."/>
        </authorList>
    </citation>
    <scope>NUCLEOTIDE SEQUENCE</scope>
    <source>
        <strain evidence="2">London</strain>
    </source>
</reference>
<organism evidence="1 2">
    <name type="scientific">Tetranychus urticae</name>
    <name type="common">Two-spotted spider mite</name>
    <dbReference type="NCBI Taxonomy" id="32264"/>
    <lineage>
        <taxon>Eukaryota</taxon>
        <taxon>Metazoa</taxon>
        <taxon>Ecdysozoa</taxon>
        <taxon>Arthropoda</taxon>
        <taxon>Chelicerata</taxon>
        <taxon>Arachnida</taxon>
        <taxon>Acari</taxon>
        <taxon>Acariformes</taxon>
        <taxon>Trombidiformes</taxon>
        <taxon>Prostigmata</taxon>
        <taxon>Eleutherengona</taxon>
        <taxon>Raphignathae</taxon>
        <taxon>Tetranychoidea</taxon>
        <taxon>Tetranychidae</taxon>
        <taxon>Tetranychus</taxon>
    </lineage>
</organism>
<dbReference type="EnsemblMetazoa" id="tetur39g00610.1">
    <property type="protein sequence ID" value="tetur39g00610.1"/>
    <property type="gene ID" value="tetur39g00610"/>
</dbReference>
<dbReference type="Proteomes" id="UP000015104">
    <property type="component" value="Unassembled WGS sequence"/>
</dbReference>
<accession>T1L4M7</accession>
<dbReference type="HOGENOM" id="CLU_2174153_0_0_1"/>